<sequence>MDISRTNEGYTSCGPVVEMSWHRVGALLLGAQSYRPVPEVPAERAGLLHVAAVEGVDSAGGGSPYTDPAAVAVNARILRWQPSPHGSGSQPPSPHVGSSSPPLPFLPSLDPAEGRGDGGVVAGGELGSDGGWRGGRREAGGTMAVGRKPTAGF</sequence>
<organism evidence="2 3">
    <name type="scientific">Oryza sativa subsp. japonica</name>
    <name type="common">Rice</name>
    <dbReference type="NCBI Taxonomy" id="39947"/>
    <lineage>
        <taxon>Eukaryota</taxon>
        <taxon>Viridiplantae</taxon>
        <taxon>Streptophyta</taxon>
        <taxon>Embryophyta</taxon>
        <taxon>Tracheophyta</taxon>
        <taxon>Spermatophyta</taxon>
        <taxon>Magnoliopsida</taxon>
        <taxon>Liliopsida</taxon>
        <taxon>Poales</taxon>
        <taxon>Poaceae</taxon>
        <taxon>BOP clade</taxon>
        <taxon>Oryzoideae</taxon>
        <taxon>Oryzeae</taxon>
        <taxon>Oryzinae</taxon>
        <taxon>Oryza</taxon>
        <taxon>Oryza sativa</taxon>
    </lineage>
</organism>
<dbReference type="EMBL" id="AP003830">
    <property type="protein sequence ID" value="BAC83111.1"/>
    <property type="molecule type" value="Genomic_DNA"/>
</dbReference>
<reference evidence="3" key="2">
    <citation type="journal article" date="2008" name="Nucleic Acids Res.">
        <title>The rice annotation project database (RAP-DB): 2008 update.</title>
        <authorList>
            <consortium name="The rice annotation project (RAP)"/>
        </authorList>
    </citation>
    <scope>GENOME REANNOTATION</scope>
    <source>
        <strain evidence="3">cv. Nipponbare</strain>
    </source>
</reference>
<gene>
    <name evidence="2" type="primary">OJ1423_A11.23</name>
</gene>
<evidence type="ECO:0000313" key="2">
    <source>
        <dbReference type="EMBL" id="BAC83111.1"/>
    </source>
</evidence>
<evidence type="ECO:0000256" key="1">
    <source>
        <dbReference type="SAM" id="MobiDB-lite"/>
    </source>
</evidence>
<evidence type="ECO:0000313" key="3">
    <source>
        <dbReference type="Proteomes" id="UP000000763"/>
    </source>
</evidence>
<accession>Q6ZL63</accession>
<dbReference type="AlphaFoldDB" id="Q6ZL63"/>
<name>Q6ZL63_ORYSJ</name>
<protein>
    <submittedName>
        <fullName evidence="2">Uncharacterized protein</fullName>
    </submittedName>
</protein>
<feature type="region of interest" description="Disordered" evidence="1">
    <location>
        <begin position="76"/>
        <end position="153"/>
    </location>
</feature>
<dbReference type="Proteomes" id="UP000000763">
    <property type="component" value="Chromosome 7"/>
</dbReference>
<proteinExistence type="predicted"/>
<feature type="compositionally biased region" description="Gly residues" evidence="1">
    <location>
        <begin position="117"/>
        <end position="133"/>
    </location>
</feature>
<feature type="compositionally biased region" description="Low complexity" evidence="1">
    <location>
        <begin position="81"/>
        <end position="100"/>
    </location>
</feature>
<reference evidence="3" key="1">
    <citation type="journal article" date="2005" name="Nature">
        <title>The map-based sequence of the rice genome.</title>
        <authorList>
            <consortium name="International rice genome sequencing project (IRGSP)"/>
            <person name="Matsumoto T."/>
            <person name="Wu J."/>
            <person name="Kanamori H."/>
            <person name="Katayose Y."/>
            <person name="Fujisawa M."/>
            <person name="Namiki N."/>
            <person name="Mizuno H."/>
            <person name="Yamamoto K."/>
            <person name="Antonio B.A."/>
            <person name="Baba T."/>
            <person name="Sakata K."/>
            <person name="Nagamura Y."/>
            <person name="Aoki H."/>
            <person name="Arikawa K."/>
            <person name="Arita K."/>
            <person name="Bito T."/>
            <person name="Chiden Y."/>
            <person name="Fujitsuka N."/>
            <person name="Fukunaka R."/>
            <person name="Hamada M."/>
            <person name="Harada C."/>
            <person name="Hayashi A."/>
            <person name="Hijishita S."/>
            <person name="Honda M."/>
            <person name="Hosokawa S."/>
            <person name="Ichikawa Y."/>
            <person name="Idonuma A."/>
            <person name="Iijima M."/>
            <person name="Ikeda M."/>
            <person name="Ikeno M."/>
            <person name="Ito K."/>
            <person name="Ito S."/>
            <person name="Ito T."/>
            <person name="Ito Y."/>
            <person name="Ito Y."/>
            <person name="Iwabuchi A."/>
            <person name="Kamiya K."/>
            <person name="Karasawa W."/>
            <person name="Kurita K."/>
            <person name="Katagiri S."/>
            <person name="Kikuta A."/>
            <person name="Kobayashi H."/>
            <person name="Kobayashi N."/>
            <person name="Machita K."/>
            <person name="Maehara T."/>
            <person name="Masukawa M."/>
            <person name="Mizubayashi T."/>
            <person name="Mukai Y."/>
            <person name="Nagasaki H."/>
            <person name="Nagata Y."/>
            <person name="Naito S."/>
            <person name="Nakashima M."/>
            <person name="Nakama Y."/>
            <person name="Nakamichi Y."/>
            <person name="Nakamura M."/>
            <person name="Meguro A."/>
            <person name="Negishi M."/>
            <person name="Ohta I."/>
            <person name="Ohta T."/>
            <person name="Okamoto M."/>
            <person name="Ono N."/>
            <person name="Saji S."/>
            <person name="Sakaguchi M."/>
            <person name="Sakai K."/>
            <person name="Shibata M."/>
            <person name="Shimokawa T."/>
            <person name="Song J."/>
            <person name="Takazaki Y."/>
            <person name="Terasawa K."/>
            <person name="Tsugane M."/>
            <person name="Tsuji K."/>
            <person name="Ueda S."/>
            <person name="Waki K."/>
            <person name="Yamagata H."/>
            <person name="Yamamoto M."/>
            <person name="Yamamoto S."/>
            <person name="Yamane H."/>
            <person name="Yoshiki S."/>
            <person name="Yoshihara R."/>
            <person name="Yukawa K."/>
            <person name="Zhong H."/>
            <person name="Yano M."/>
            <person name="Yuan Q."/>
            <person name="Ouyang S."/>
            <person name="Liu J."/>
            <person name="Jones K.M."/>
            <person name="Gansberger K."/>
            <person name="Moffat K."/>
            <person name="Hill J."/>
            <person name="Bera J."/>
            <person name="Fadrosh D."/>
            <person name="Jin S."/>
            <person name="Johri S."/>
            <person name="Kim M."/>
            <person name="Overton L."/>
            <person name="Reardon M."/>
            <person name="Tsitrin T."/>
            <person name="Vuong H."/>
            <person name="Weaver B."/>
            <person name="Ciecko A."/>
            <person name="Tallon L."/>
            <person name="Jackson J."/>
            <person name="Pai G."/>
            <person name="Aken S.V."/>
            <person name="Utterback T."/>
            <person name="Reidmuller S."/>
            <person name="Feldblyum T."/>
            <person name="Hsiao J."/>
            <person name="Zismann V."/>
            <person name="Iobst S."/>
            <person name="de Vazeille A.R."/>
            <person name="Buell C.R."/>
            <person name="Ying K."/>
            <person name="Li Y."/>
            <person name="Lu T."/>
            <person name="Huang Y."/>
            <person name="Zhao Q."/>
            <person name="Feng Q."/>
            <person name="Zhang L."/>
            <person name="Zhu J."/>
            <person name="Weng Q."/>
            <person name="Mu J."/>
            <person name="Lu Y."/>
            <person name="Fan D."/>
            <person name="Liu Y."/>
            <person name="Guan J."/>
            <person name="Zhang Y."/>
            <person name="Yu S."/>
            <person name="Liu X."/>
            <person name="Zhang Y."/>
            <person name="Hong G."/>
            <person name="Han B."/>
            <person name="Choisne N."/>
            <person name="Demange N."/>
            <person name="Orjeda G."/>
            <person name="Samain S."/>
            <person name="Cattolico L."/>
            <person name="Pelletier E."/>
            <person name="Couloux A."/>
            <person name="Segurens B."/>
            <person name="Wincker P."/>
            <person name="D'Hont A."/>
            <person name="Scarpelli C."/>
            <person name="Weissenbach J."/>
            <person name="Salanoubat M."/>
            <person name="Quetier F."/>
            <person name="Yu Y."/>
            <person name="Kim H.R."/>
            <person name="Rambo T."/>
            <person name="Currie J."/>
            <person name="Collura K."/>
            <person name="Luo M."/>
            <person name="Yang T."/>
            <person name="Ammiraju J.S.S."/>
            <person name="Engler F."/>
            <person name="Soderlund C."/>
            <person name="Wing R.A."/>
            <person name="Palmer L.E."/>
            <person name="de la Bastide M."/>
            <person name="Spiegel L."/>
            <person name="Nascimento L."/>
            <person name="Zutavern T."/>
            <person name="O'Shaughnessy A."/>
            <person name="Dike S."/>
            <person name="Dedhia N."/>
            <person name="Preston R."/>
            <person name="Balija V."/>
            <person name="McCombie W.R."/>
            <person name="Chow T."/>
            <person name="Chen H."/>
            <person name="Chung M."/>
            <person name="Chen C."/>
            <person name="Shaw J."/>
            <person name="Wu H."/>
            <person name="Hsiao K."/>
            <person name="Chao Y."/>
            <person name="Chu M."/>
            <person name="Cheng C."/>
            <person name="Hour A."/>
            <person name="Lee P."/>
            <person name="Lin S."/>
            <person name="Lin Y."/>
            <person name="Liou J."/>
            <person name="Liu S."/>
            <person name="Hsing Y."/>
            <person name="Raghuvanshi S."/>
            <person name="Mohanty A."/>
            <person name="Bharti A.K."/>
            <person name="Gaur A."/>
            <person name="Gupta V."/>
            <person name="Kumar D."/>
            <person name="Ravi V."/>
            <person name="Vij S."/>
            <person name="Kapur A."/>
            <person name="Khurana P."/>
            <person name="Khurana P."/>
            <person name="Khurana J.P."/>
            <person name="Tyagi A.K."/>
            <person name="Gaikwad K."/>
            <person name="Singh A."/>
            <person name="Dalal V."/>
            <person name="Srivastava S."/>
            <person name="Dixit A."/>
            <person name="Pal A.K."/>
            <person name="Ghazi I.A."/>
            <person name="Yadav M."/>
            <person name="Pandit A."/>
            <person name="Bhargava A."/>
            <person name="Sureshbabu K."/>
            <person name="Batra K."/>
            <person name="Sharma T.R."/>
            <person name="Mohapatra T."/>
            <person name="Singh N.K."/>
            <person name="Messing J."/>
            <person name="Nelson A.B."/>
            <person name="Fuks G."/>
            <person name="Kavchok S."/>
            <person name="Keizer G."/>
            <person name="Linton E."/>
            <person name="Llaca V."/>
            <person name="Song R."/>
            <person name="Tanyolac B."/>
            <person name="Young S."/>
            <person name="Ho-Il K."/>
            <person name="Hahn J.H."/>
            <person name="Sangsakoo G."/>
            <person name="Vanavichit A."/>
            <person name="de Mattos Luiz.A.T."/>
            <person name="Zimmer P.D."/>
            <person name="Malone G."/>
            <person name="Dellagostin O."/>
            <person name="de Oliveira A.C."/>
            <person name="Bevan M."/>
            <person name="Bancroft I."/>
            <person name="Minx P."/>
            <person name="Cordum H."/>
            <person name="Wilson R."/>
            <person name="Cheng Z."/>
            <person name="Jin W."/>
            <person name="Jiang J."/>
            <person name="Leong S.A."/>
            <person name="Iwama H."/>
            <person name="Gojobori T."/>
            <person name="Itoh T."/>
            <person name="Niimura Y."/>
            <person name="Fujii Y."/>
            <person name="Habara T."/>
            <person name="Sakai H."/>
            <person name="Sato Y."/>
            <person name="Wilson G."/>
            <person name="Kumar K."/>
            <person name="McCouch S."/>
            <person name="Juretic N."/>
            <person name="Hoen D."/>
            <person name="Wright S."/>
            <person name="Bruskiewich R."/>
            <person name="Bureau T."/>
            <person name="Miyao A."/>
            <person name="Hirochika H."/>
            <person name="Nishikawa T."/>
            <person name="Kadowaki K."/>
            <person name="Sugiura M."/>
            <person name="Burr B."/>
            <person name="Sasaki T."/>
        </authorList>
    </citation>
    <scope>NUCLEOTIDE SEQUENCE [LARGE SCALE GENOMIC DNA]</scope>
    <source>
        <strain evidence="3">cv. Nipponbare</strain>
    </source>
</reference>